<sequence>MVTYRAPHPLEIQLFKEIRARVSELQRQAAGQRNPETYRKVDALIRVLVDAGLVPSPRSFHEVVAIDEPDLLAAAAPEFIAECNAALDKALRGAHEA</sequence>
<dbReference type="Proteomes" id="UP001246576">
    <property type="component" value="Unassembled WGS sequence"/>
</dbReference>
<evidence type="ECO:0000313" key="2">
    <source>
        <dbReference type="Proteomes" id="UP001246576"/>
    </source>
</evidence>
<evidence type="ECO:0000313" key="1">
    <source>
        <dbReference type="EMBL" id="MDR9847058.1"/>
    </source>
</evidence>
<proteinExistence type="predicted"/>
<comment type="caution">
    <text evidence="1">The sequence shown here is derived from an EMBL/GenBank/DDBJ whole genome shotgun (WGS) entry which is preliminary data.</text>
</comment>
<reference evidence="1" key="1">
    <citation type="submission" date="2023-09" db="EMBL/GenBank/DDBJ databases">
        <title>Description of first Herbaspirillum huttiense subsp. nephrolepsisexaltata and Herbaspirillum huttiense subsp. lycopersicon.</title>
        <authorList>
            <person name="Poudel M."/>
            <person name="Sharma A."/>
            <person name="Goss E."/>
            <person name="Tapia J.H."/>
            <person name="Harmon C.M."/>
            <person name="Jones J.B."/>
        </authorList>
    </citation>
    <scope>NUCLEOTIDE SEQUENCE</scope>
    <source>
        <strain evidence="1">SE1</strain>
    </source>
</reference>
<gene>
    <name evidence="1" type="ORF">RI048_02410</name>
</gene>
<organism evidence="1 2">
    <name type="scientific">Herbaspirillum huttiense subsp. lycopersici</name>
    <dbReference type="NCBI Taxonomy" id="3074428"/>
    <lineage>
        <taxon>Bacteria</taxon>
        <taxon>Pseudomonadati</taxon>
        <taxon>Pseudomonadota</taxon>
        <taxon>Betaproteobacteria</taxon>
        <taxon>Burkholderiales</taxon>
        <taxon>Oxalobacteraceae</taxon>
        <taxon>Herbaspirillum</taxon>
    </lineage>
</organism>
<dbReference type="EMBL" id="JAVLSJ010000001">
    <property type="protein sequence ID" value="MDR9847058.1"/>
    <property type="molecule type" value="Genomic_DNA"/>
</dbReference>
<protein>
    <submittedName>
        <fullName evidence="1">Uncharacterized protein</fullName>
    </submittedName>
</protein>
<accession>A0ABU2EGS9</accession>
<name>A0ABU2EGS9_9BURK</name>
<keyword evidence="2" id="KW-1185">Reference proteome</keyword>
<dbReference type="RefSeq" id="WP_310839480.1">
    <property type="nucleotide sequence ID" value="NZ_JAVLSJ010000001.1"/>
</dbReference>